<dbReference type="GO" id="GO:0032039">
    <property type="term" value="C:integrator complex"/>
    <property type="evidence" value="ECO:0007669"/>
    <property type="project" value="InterPro"/>
</dbReference>
<dbReference type="RefSeq" id="XP_018021820.1">
    <property type="nucleotide sequence ID" value="XM_018166331.2"/>
</dbReference>
<dbReference type="InterPro" id="IPR029321">
    <property type="entry name" value="INTS2"/>
</dbReference>
<dbReference type="GO" id="GO:0034472">
    <property type="term" value="P:snRNA 3'-end processing"/>
    <property type="evidence" value="ECO:0007669"/>
    <property type="project" value="TreeGrafter"/>
</dbReference>
<organism evidence="5 6">
    <name type="scientific">Hyalella azteca</name>
    <name type="common">Amphipod</name>
    <dbReference type="NCBI Taxonomy" id="294128"/>
    <lineage>
        <taxon>Eukaryota</taxon>
        <taxon>Metazoa</taxon>
        <taxon>Ecdysozoa</taxon>
        <taxon>Arthropoda</taxon>
        <taxon>Crustacea</taxon>
        <taxon>Multicrustacea</taxon>
        <taxon>Malacostraca</taxon>
        <taxon>Eumalacostraca</taxon>
        <taxon>Peracarida</taxon>
        <taxon>Amphipoda</taxon>
        <taxon>Senticaudata</taxon>
        <taxon>Talitrida</taxon>
        <taxon>Talitroidea</taxon>
        <taxon>Hyalellidae</taxon>
        <taxon>Hyalella</taxon>
    </lineage>
</organism>
<accession>A0A8B7P782</accession>
<evidence type="ECO:0000313" key="6">
    <source>
        <dbReference type="RefSeq" id="XP_018021820.1"/>
    </source>
</evidence>
<dbReference type="Pfam" id="PF14750">
    <property type="entry name" value="INTS2"/>
    <property type="match status" value="1"/>
</dbReference>
<keyword evidence="3" id="KW-0539">Nucleus</keyword>
<comment type="subcellular location">
    <subcellularLocation>
        <location evidence="1">Nucleus</location>
    </subcellularLocation>
</comment>
<proteinExistence type="inferred from homology"/>
<dbReference type="KEGG" id="hazt:108678004"/>
<dbReference type="OMA" id="IISNYPH"/>
<protein>
    <submittedName>
        <fullName evidence="6">Integrator complex subunit 2</fullName>
    </submittedName>
</protein>
<dbReference type="PANTHER" id="PTHR28608">
    <property type="entry name" value="INTEGRATOR COMPLEX SUBUNIT 2"/>
    <property type="match status" value="1"/>
</dbReference>
<comment type="similarity">
    <text evidence="2">Belongs to the Integrator subunit 2 family.</text>
</comment>
<keyword evidence="5" id="KW-1185">Reference proteome</keyword>
<dbReference type="InterPro" id="IPR026236">
    <property type="entry name" value="Int2_metazoa"/>
</dbReference>
<name>A0A8B7P782_HYAAZ</name>
<dbReference type="OrthoDB" id="70899at2759"/>
<gene>
    <name evidence="6" type="primary">LOC108678004</name>
</gene>
<evidence type="ECO:0000256" key="4">
    <source>
        <dbReference type="SAM" id="MobiDB-lite"/>
    </source>
</evidence>
<feature type="region of interest" description="Disordered" evidence="4">
    <location>
        <begin position="637"/>
        <end position="659"/>
    </location>
</feature>
<dbReference type="CTD" id="57508"/>
<dbReference type="AlphaFoldDB" id="A0A8B7P782"/>
<sequence>MGKHKKIHLSAPVLPHVFKALERADMVALSQCKEEEIRPILPCLVRMSLIAPIENTMESTAARKAILKILSGIETVNAMVALLSVDFPTLESDFKKEQQLRQKAGGLNSGGAQEGSILVQNLINGLALEFECSEPLKRLRLLLSEIIYVMAQLKEPRPAHEWYHKECELFDNQCYFEEVADILSIGVSELPGLLSPGELAETLLHFSNAPHLIARIVANQPDYFKEVLSSIIINGEAQDEDTEGGLMRQRTVRTLCLMNPSMALYARHLCVELYRMPGLALYLTLDAAKNAFSSPNSDGSLCCEGTDVGDVVSFVSGLLLSPDQHQRAWFAAYVKSAHKRAWDEPCGLSSLRCELSERLCALLLFRTTHLLPASQVIPATALLRLYTALKNLPGLKLHEEKEVTPLLQLLTCQPPVSAAGVRFVSTGLCVLIACPQLLSAAENERRASEWIKWLVKEEKHFSGALGEWSSSFGALLLLVAIHFHVGQLSAILELVSAALNMRVTTKTANLARIRHIVTHEVFTESVVTLIASKVSVTRGLNAALPGFLPVHCVYHLLKSRMFTRHRVNIKNWIYRQICNSRAPMHPVLPSLVEVYVRSVLGTDGPAPGHPTALTNDPISETEILAVFEYSSFSSETQKRATSSRSTRPRLRQTGGHRLYLRQGGGAPDGRLADVAARGVVEAMEVDDQNTSNNEAVGKVEVRCVLTSQLLLLYYLLLYEDLRLTAPQQQVTYSATLFSQLPIRYLLARAQRDQALYGGLYSALIRLLAHHYPQLCLVEDWLYKPPVAPPSLLSPRTPLTPSSLQRAMSECRSSPGLLLVLLQRCLQLPSQRLWSVAAAPLTASLHYLLEEDVPRTVLDHYVLVWRRLNAMYPRRLWAMTVEGLRAVPHPPGGRRRPLTEDDLVLDPLNVLRCDPRVYRRAPLLQLVEYVLRVYLLSSRTFLAQHQLSTAAAAAEAAAAAAAGGSLALVAPFEEERDKLRNALILTQESAAVQILLESILPDASQGDGPSSPGSLLALQEVQSVVFSYLHQAFIKDTTLAKLVHFQGYPRELIGPVVQGVPSMHVAVGLNWIPELLQLPQQQHRQRCSVQLQLFTLHLTAQLALQNAMPSTLSIARLAVNVVTTLIGVLACEDRVLLVRGSLVPLVTLGRVFPCLLQDVTQLLCTGARLTRAHAAILPAPAPLLYGACASDGVDGAGASSDGLPAFGAENKQEKLGETELKAEAAQSSDNRAASHVNKFAEEDAIVVEVTQAFRRLVVESSMRLKIY</sequence>
<evidence type="ECO:0000256" key="3">
    <source>
        <dbReference type="ARBA" id="ARBA00023242"/>
    </source>
</evidence>
<reference evidence="6" key="1">
    <citation type="submission" date="2025-08" db="UniProtKB">
        <authorList>
            <consortium name="RefSeq"/>
        </authorList>
    </citation>
    <scope>IDENTIFICATION</scope>
    <source>
        <tissue evidence="6">Whole organism</tissue>
    </source>
</reference>
<evidence type="ECO:0000313" key="5">
    <source>
        <dbReference type="Proteomes" id="UP000694843"/>
    </source>
</evidence>
<evidence type="ECO:0000256" key="2">
    <source>
        <dbReference type="ARBA" id="ARBA00006705"/>
    </source>
</evidence>
<dbReference type="PANTHER" id="PTHR28608:SF1">
    <property type="entry name" value="INTEGRATOR COMPLEX SUBUNIT 2"/>
    <property type="match status" value="1"/>
</dbReference>
<dbReference type="Proteomes" id="UP000694843">
    <property type="component" value="Unplaced"/>
</dbReference>
<dbReference type="GeneID" id="108678004"/>
<dbReference type="PRINTS" id="PR02105">
    <property type="entry name" value="INTSUBUNIT2"/>
</dbReference>
<evidence type="ECO:0000256" key="1">
    <source>
        <dbReference type="ARBA" id="ARBA00004123"/>
    </source>
</evidence>